<evidence type="ECO:0000256" key="3">
    <source>
        <dbReference type="ARBA" id="ARBA00011117"/>
    </source>
</evidence>
<gene>
    <name evidence="8" type="ORF">RB653_002746</name>
</gene>
<comment type="function">
    <text evidence="1 6">Component of the ribosome assembly machinery. Nuclear paralog of the ribosomal protein P0, it binds pre-60S subunits at an early stage of assembly in the nucleolus, and is replaced by P0 in cytoplasmic pre-60S subunits and mature 80S ribosomes.</text>
</comment>
<dbReference type="Proteomes" id="UP001344447">
    <property type="component" value="Unassembled WGS sequence"/>
</dbReference>
<comment type="subcellular location">
    <subcellularLocation>
        <location evidence="6">Cytoplasm</location>
    </subcellularLocation>
    <subcellularLocation>
        <location evidence="6">Nucleus</location>
        <location evidence="6">Nucleolus</location>
    </subcellularLocation>
</comment>
<dbReference type="GO" id="GO:0000956">
    <property type="term" value="P:nuclear-transcribed mRNA catabolic process"/>
    <property type="evidence" value="ECO:0007669"/>
    <property type="project" value="TreeGrafter"/>
</dbReference>
<evidence type="ECO:0000259" key="7">
    <source>
        <dbReference type="Pfam" id="PF17777"/>
    </source>
</evidence>
<dbReference type="InterPro" id="IPR033867">
    <property type="entry name" value="Mrt4"/>
</dbReference>
<dbReference type="AlphaFoldDB" id="A0AAN7TY45"/>
<dbReference type="GO" id="GO:0006364">
    <property type="term" value="P:rRNA processing"/>
    <property type="evidence" value="ECO:0007669"/>
    <property type="project" value="TreeGrafter"/>
</dbReference>
<dbReference type="InterPro" id="IPR040637">
    <property type="entry name" value="Ribosomal_uL10-like_insert"/>
</dbReference>
<dbReference type="CDD" id="cd05796">
    <property type="entry name" value="Ribosomal_P0_like"/>
    <property type="match status" value="1"/>
</dbReference>
<dbReference type="InterPro" id="IPR051742">
    <property type="entry name" value="Ribosome_Assembly_uL10"/>
</dbReference>
<keyword evidence="5 6" id="KW-0539">Nucleus</keyword>
<evidence type="ECO:0000313" key="9">
    <source>
        <dbReference type="Proteomes" id="UP001344447"/>
    </source>
</evidence>
<dbReference type="SUPFAM" id="SSF160369">
    <property type="entry name" value="Ribosomal protein L10-like"/>
    <property type="match status" value="1"/>
</dbReference>
<keyword evidence="6" id="KW-0690">Ribosome biogenesis</keyword>
<evidence type="ECO:0000256" key="4">
    <source>
        <dbReference type="ARBA" id="ARBA00022490"/>
    </source>
</evidence>
<evidence type="ECO:0000313" key="8">
    <source>
        <dbReference type="EMBL" id="KAK5577798.1"/>
    </source>
</evidence>
<dbReference type="EMBL" id="JAVFKY010000004">
    <property type="protein sequence ID" value="KAK5577798.1"/>
    <property type="molecule type" value="Genomic_DNA"/>
</dbReference>
<evidence type="ECO:0000256" key="2">
    <source>
        <dbReference type="ARBA" id="ARBA00008889"/>
    </source>
</evidence>
<dbReference type="GO" id="GO:0030687">
    <property type="term" value="C:preribosome, large subunit precursor"/>
    <property type="evidence" value="ECO:0007669"/>
    <property type="project" value="TreeGrafter"/>
</dbReference>
<dbReference type="Gene3D" id="3.30.70.1730">
    <property type="match status" value="1"/>
</dbReference>
<dbReference type="Pfam" id="PF17777">
    <property type="entry name" value="RL10P_insert"/>
    <property type="match status" value="1"/>
</dbReference>
<proteinExistence type="inferred from homology"/>
<dbReference type="FunFam" id="3.90.105.20:FF:000003">
    <property type="entry name" value="Ribosome assembly factor mrt4"/>
    <property type="match status" value="1"/>
</dbReference>
<dbReference type="GO" id="GO:0005737">
    <property type="term" value="C:cytoplasm"/>
    <property type="evidence" value="ECO:0007669"/>
    <property type="project" value="UniProtKB-SubCell"/>
</dbReference>
<evidence type="ECO:0000256" key="5">
    <source>
        <dbReference type="ARBA" id="ARBA00023242"/>
    </source>
</evidence>
<dbReference type="PANTHER" id="PTHR45841">
    <property type="entry name" value="MRNA TURNOVER PROTEIN 4 MRTO4"/>
    <property type="match status" value="1"/>
</dbReference>
<evidence type="ECO:0000256" key="1">
    <source>
        <dbReference type="ARBA" id="ARBA00004046"/>
    </source>
</evidence>
<protein>
    <recommendedName>
        <fullName evidence="6">Ribosome assembly factor mrt4</fullName>
    </recommendedName>
</protein>
<comment type="subunit">
    <text evidence="3 6">Associates with the pre-60S ribosomal particle.</text>
</comment>
<comment type="similarity">
    <text evidence="2 6">Belongs to the universal ribosomal protein uL10 family.</text>
</comment>
<keyword evidence="4 6" id="KW-0963">Cytoplasm</keyword>
<dbReference type="Gene3D" id="3.90.105.20">
    <property type="match status" value="1"/>
</dbReference>
<dbReference type="GO" id="GO:0000027">
    <property type="term" value="P:ribosomal large subunit assembly"/>
    <property type="evidence" value="ECO:0007669"/>
    <property type="project" value="InterPro"/>
</dbReference>
<comment type="caution">
    <text evidence="8">The sequence shown here is derived from an EMBL/GenBank/DDBJ whole genome shotgun (WGS) entry which is preliminary data.</text>
</comment>
<dbReference type="GO" id="GO:0005730">
    <property type="term" value="C:nucleolus"/>
    <property type="evidence" value="ECO:0007669"/>
    <property type="project" value="UniProtKB-SubCell"/>
</dbReference>
<dbReference type="FunFam" id="3.30.70.1730:FF:000005">
    <property type="entry name" value="Ribosome assembly factor mrt4"/>
    <property type="match status" value="1"/>
</dbReference>
<keyword evidence="9" id="KW-1185">Reference proteome</keyword>
<dbReference type="GO" id="GO:0003723">
    <property type="term" value="F:RNA binding"/>
    <property type="evidence" value="ECO:0007669"/>
    <property type="project" value="TreeGrafter"/>
</dbReference>
<name>A0AAN7TY45_9MYCE</name>
<dbReference type="InterPro" id="IPR043141">
    <property type="entry name" value="Ribosomal_uL10-like_sf"/>
</dbReference>
<evidence type="ECO:0000256" key="6">
    <source>
        <dbReference type="RuleBase" id="RU364039"/>
    </source>
</evidence>
<sequence>MVKSKRNVVVNMTKVTKNPGEKKKKLVSTIKDIVDQYKFIYLFTFENMRNNKLKTVRTEWSSSKFLFGKNKVLSVGLGKGEEDELRPNLHKLAEHLEGECGLFFTNEPKDKVFQYFTNYSEKDFPRSGFVSDETITIKEGPIVGMTHSMETYLRGLGLPTTLKNGVIFVDREYTLCEAGVAVTPEQSQLLKLFNHDISEFKFHIKGYWNEDEFTLCEESQE</sequence>
<organism evidence="8 9">
    <name type="scientific">Dictyostelium firmibasis</name>
    <dbReference type="NCBI Taxonomy" id="79012"/>
    <lineage>
        <taxon>Eukaryota</taxon>
        <taxon>Amoebozoa</taxon>
        <taxon>Evosea</taxon>
        <taxon>Eumycetozoa</taxon>
        <taxon>Dictyostelia</taxon>
        <taxon>Dictyosteliales</taxon>
        <taxon>Dictyosteliaceae</taxon>
        <taxon>Dictyostelium</taxon>
    </lineage>
</organism>
<feature type="domain" description="Large ribosomal subunit protein uL10-like insertion" evidence="7">
    <location>
        <begin position="126"/>
        <end position="194"/>
    </location>
</feature>
<dbReference type="InterPro" id="IPR043164">
    <property type="entry name" value="Ribosomal_uL10-like_insert_sf"/>
</dbReference>
<dbReference type="PANTHER" id="PTHR45841:SF1">
    <property type="entry name" value="MRNA TURNOVER PROTEIN 4 HOMOLOG"/>
    <property type="match status" value="1"/>
</dbReference>
<dbReference type="Pfam" id="PF00466">
    <property type="entry name" value="Ribosomal_L10"/>
    <property type="match status" value="1"/>
</dbReference>
<accession>A0AAN7TY45</accession>
<reference evidence="8 9" key="1">
    <citation type="submission" date="2023-11" db="EMBL/GenBank/DDBJ databases">
        <title>Dfirmibasis_genome.</title>
        <authorList>
            <person name="Edelbroek B."/>
            <person name="Kjellin J."/>
            <person name="Jerlstrom-Hultqvist J."/>
            <person name="Soderbom F."/>
        </authorList>
    </citation>
    <scope>NUCLEOTIDE SEQUENCE [LARGE SCALE GENOMIC DNA]</scope>
    <source>
        <strain evidence="8 9">TNS-C-14</strain>
    </source>
</reference>
<dbReference type="InterPro" id="IPR001790">
    <property type="entry name" value="Ribosomal_uL10"/>
</dbReference>